<protein>
    <submittedName>
        <fullName evidence="3">Beta-lactamase family protein</fullName>
    </submittedName>
</protein>
<evidence type="ECO:0000313" key="4">
    <source>
        <dbReference type="Proteomes" id="UP000664904"/>
    </source>
</evidence>
<dbReference type="PANTHER" id="PTHR46825:SF15">
    <property type="entry name" value="BETA-LACTAMASE-RELATED DOMAIN-CONTAINING PROTEIN"/>
    <property type="match status" value="1"/>
</dbReference>
<gene>
    <name evidence="3" type="ORF">J5O05_16405</name>
</gene>
<dbReference type="KEGG" id="pxi:J5O05_16405"/>
<sequence length="389" mass="43834">MKYLIFITLLFSTPLFATTKIAPATSWKQFLSDYSKQVESKLKAKSVPGAALTIVSVSNQNLVKGIGVTQIKNGSKVDIHTRFRLASVSKTFAGSLSAKLAAEGKLKLDALVSDYLPYFHGSNYQTLRVYHLLSHSSGLVPNAYDNLIESRMPYEDIKARLLNVEAICEPGKCYGYQNVMFSLVGDVIAAATGISYETWIRDFIFAPLSMKDGGIGYDNMVRDGNYALPHVKGRKRWYTAKLKSNYYKVLPAAGVNASAADMEKWLEAQLGLQPAVLPLDGLVNQRRPYTLTKRELRRRTWRNFVNDAHYGLGWRIYDFDQETIYYHSGWVQGYRTDVVIMPRLQIGFSLLLNAEAAVLNELTTDFVEQVLKREQELNRNSAQLVAEED</sequence>
<organism evidence="3 4">
    <name type="scientific">Pseudoalteromonas xiamenensis</name>
    <dbReference type="NCBI Taxonomy" id="882626"/>
    <lineage>
        <taxon>Bacteria</taxon>
        <taxon>Pseudomonadati</taxon>
        <taxon>Pseudomonadota</taxon>
        <taxon>Gammaproteobacteria</taxon>
        <taxon>Alteromonadales</taxon>
        <taxon>Pseudoalteromonadaceae</taxon>
        <taxon>Pseudoalteromonas</taxon>
    </lineage>
</organism>
<dbReference type="InterPro" id="IPR001466">
    <property type="entry name" value="Beta-lactam-related"/>
</dbReference>
<dbReference type="Proteomes" id="UP000664904">
    <property type="component" value="Chromosome"/>
</dbReference>
<dbReference type="EMBL" id="CP072133">
    <property type="protein sequence ID" value="QTH71346.1"/>
    <property type="molecule type" value="Genomic_DNA"/>
</dbReference>
<dbReference type="Pfam" id="PF00144">
    <property type="entry name" value="Beta-lactamase"/>
    <property type="match status" value="1"/>
</dbReference>
<feature type="signal peptide" evidence="1">
    <location>
        <begin position="1"/>
        <end position="17"/>
    </location>
</feature>
<proteinExistence type="predicted"/>
<feature type="chain" id="PRO_5037422997" evidence="1">
    <location>
        <begin position="18"/>
        <end position="389"/>
    </location>
</feature>
<reference evidence="3" key="1">
    <citation type="submission" date="2021-03" db="EMBL/GenBank/DDBJ databases">
        <title>Complete Genome of Pseudoalteromonas xiamenensis STKMTI.2, a new potential marine bacterium producing anti-Vibrio compounds.</title>
        <authorList>
            <person name="Handayani D.P."/>
            <person name="Isnansetyo A."/>
            <person name="Istiqomah I."/>
            <person name="Jumina J."/>
        </authorList>
    </citation>
    <scope>NUCLEOTIDE SEQUENCE</scope>
    <source>
        <strain evidence="3">STKMTI.2</strain>
    </source>
</reference>
<dbReference type="InterPro" id="IPR012338">
    <property type="entry name" value="Beta-lactam/transpept-like"/>
</dbReference>
<keyword evidence="4" id="KW-1185">Reference proteome</keyword>
<dbReference type="PANTHER" id="PTHR46825">
    <property type="entry name" value="D-ALANYL-D-ALANINE-CARBOXYPEPTIDASE/ENDOPEPTIDASE AMPH"/>
    <property type="match status" value="1"/>
</dbReference>
<evidence type="ECO:0000313" key="3">
    <source>
        <dbReference type="EMBL" id="QTH71346.1"/>
    </source>
</evidence>
<feature type="domain" description="Beta-lactamase-related" evidence="2">
    <location>
        <begin position="39"/>
        <end position="356"/>
    </location>
</feature>
<dbReference type="RefSeq" id="WP_208842987.1">
    <property type="nucleotide sequence ID" value="NZ_CP072133.1"/>
</dbReference>
<name>A0A975DJB6_9GAMM</name>
<dbReference type="SUPFAM" id="SSF56601">
    <property type="entry name" value="beta-lactamase/transpeptidase-like"/>
    <property type="match status" value="1"/>
</dbReference>
<dbReference type="InterPro" id="IPR050491">
    <property type="entry name" value="AmpC-like"/>
</dbReference>
<evidence type="ECO:0000259" key="2">
    <source>
        <dbReference type="Pfam" id="PF00144"/>
    </source>
</evidence>
<dbReference type="AlphaFoldDB" id="A0A975DJB6"/>
<keyword evidence="1" id="KW-0732">Signal</keyword>
<dbReference type="Gene3D" id="3.40.710.10">
    <property type="entry name" value="DD-peptidase/beta-lactamase superfamily"/>
    <property type="match status" value="1"/>
</dbReference>
<evidence type="ECO:0000256" key="1">
    <source>
        <dbReference type="SAM" id="SignalP"/>
    </source>
</evidence>
<accession>A0A975DJB6</accession>